<comment type="domain">
    <text evidence="13">The histidine box domains are involved in binding the catalytic metal ions.</text>
</comment>
<dbReference type="GO" id="GO:0005789">
    <property type="term" value="C:endoplasmic reticulum membrane"/>
    <property type="evidence" value="ECO:0007669"/>
    <property type="project" value="TreeGrafter"/>
</dbReference>
<evidence type="ECO:0000256" key="14">
    <source>
        <dbReference type="SAM" id="Phobius"/>
    </source>
</evidence>
<dbReference type="PANTHER" id="PTHR11351:SF31">
    <property type="entry name" value="DESATURASE 1, ISOFORM A-RELATED"/>
    <property type="match status" value="1"/>
</dbReference>
<feature type="transmembrane region" description="Helical" evidence="14">
    <location>
        <begin position="69"/>
        <end position="89"/>
    </location>
</feature>
<protein>
    <recommendedName>
        <fullName evidence="15">Fatty acid desaturase domain-containing protein</fullName>
    </recommendedName>
</protein>
<dbReference type="OrthoDB" id="10260134at2759"/>
<dbReference type="Pfam" id="PF00487">
    <property type="entry name" value="FA_desaturase"/>
    <property type="match status" value="1"/>
</dbReference>
<keyword evidence="6" id="KW-0276">Fatty acid metabolism</keyword>
<dbReference type="GO" id="GO:0006636">
    <property type="term" value="P:unsaturated fatty acid biosynthetic process"/>
    <property type="evidence" value="ECO:0007669"/>
    <property type="project" value="TreeGrafter"/>
</dbReference>
<evidence type="ECO:0000256" key="5">
    <source>
        <dbReference type="ARBA" id="ARBA00022723"/>
    </source>
</evidence>
<comment type="caution">
    <text evidence="16">The sequence shown here is derived from an EMBL/GenBank/DDBJ whole genome shotgun (WGS) entry which is preliminary data.</text>
</comment>
<name>A0A2R6NTF7_9APHY</name>
<keyword evidence="5" id="KW-0479">Metal-binding</keyword>
<keyword evidence="4 13" id="KW-0812">Transmembrane</keyword>
<dbReference type="InterPro" id="IPR005804">
    <property type="entry name" value="FA_desaturase_dom"/>
</dbReference>
<comment type="similarity">
    <text evidence="2 13">Belongs to the fatty acid desaturase type 1 family.</text>
</comment>
<dbReference type="InterPro" id="IPR015876">
    <property type="entry name" value="Acyl-CoA_DS"/>
</dbReference>
<keyword evidence="10" id="KW-0443">Lipid metabolism</keyword>
<dbReference type="Proteomes" id="UP000186601">
    <property type="component" value="Unassembled WGS sequence"/>
</dbReference>
<reference evidence="16 17" key="1">
    <citation type="submission" date="2018-02" db="EMBL/GenBank/DDBJ databases">
        <title>Genome sequence of the basidiomycete white-rot fungus Phlebia centrifuga.</title>
        <authorList>
            <person name="Granchi Z."/>
            <person name="Peng M."/>
            <person name="de Vries R.P."/>
            <person name="Hilden K."/>
            <person name="Makela M.R."/>
            <person name="Grigoriev I."/>
            <person name="Riley R."/>
        </authorList>
    </citation>
    <scope>NUCLEOTIDE SEQUENCE [LARGE SCALE GENOMIC DNA]</scope>
    <source>
        <strain evidence="16 17">FBCC195</strain>
    </source>
</reference>
<dbReference type="AlphaFoldDB" id="A0A2R6NTF7"/>
<evidence type="ECO:0000256" key="11">
    <source>
        <dbReference type="ARBA" id="ARBA00023136"/>
    </source>
</evidence>
<keyword evidence="7 14" id="KW-1133">Transmembrane helix</keyword>
<dbReference type="PROSITE" id="PS00476">
    <property type="entry name" value="FATTY_ACID_DESATUR_1"/>
    <property type="match status" value="1"/>
</dbReference>
<evidence type="ECO:0000256" key="6">
    <source>
        <dbReference type="ARBA" id="ARBA00022832"/>
    </source>
</evidence>
<keyword evidence="11 14" id="KW-0472">Membrane</keyword>
<organism evidence="16 17">
    <name type="scientific">Hermanssonia centrifuga</name>
    <dbReference type="NCBI Taxonomy" id="98765"/>
    <lineage>
        <taxon>Eukaryota</taxon>
        <taxon>Fungi</taxon>
        <taxon>Dikarya</taxon>
        <taxon>Basidiomycota</taxon>
        <taxon>Agaricomycotina</taxon>
        <taxon>Agaricomycetes</taxon>
        <taxon>Polyporales</taxon>
        <taxon>Meruliaceae</taxon>
        <taxon>Hermanssonia</taxon>
    </lineage>
</organism>
<keyword evidence="9" id="KW-0408">Iron</keyword>
<sequence length="320" mass="37039">MSRVVDFVRRIRWFPTLVLTLCPAVGIYGMFTTPLQSKTFVYAVVMYFWSALGYHRLWSHRSYNASMPLQIFLLVAGASAAQGSVYGWARDHRAHHRYTDSELDPYNAKFGLLWSHVGWMMLKPKVDLGKADISDLSKDTLVQWQNRYYLLLAGVFGFVLPSLVAGCFWNDYVGGFYYACLIRMTVVHHGTFAVNSLAHAFGAQVYNDEITPRDHFLVALLTLGEGYHNFHHTFPMDYRNAIRWYQYDPTKWFIALCKWVGLASHLRIFPENEIQKGSLTMELKRLKKIQDSLDWPADVKALPVLSWESCEYLELRRVIS</sequence>
<evidence type="ECO:0000256" key="12">
    <source>
        <dbReference type="ARBA" id="ARBA00023160"/>
    </source>
</evidence>
<evidence type="ECO:0000256" key="9">
    <source>
        <dbReference type="ARBA" id="ARBA00023004"/>
    </source>
</evidence>
<keyword evidence="17" id="KW-1185">Reference proteome</keyword>
<dbReference type="PRINTS" id="PR00075">
    <property type="entry name" value="FACDDSATRASE"/>
</dbReference>
<evidence type="ECO:0000259" key="15">
    <source>
        <dbReference type="Pfam" id="PF00487"/>
    </source>
</evidence>
<dbReference type="PANTHER" id="PTHR11351">
    <property type="entry name" value="ACYL-COA DESATURASE"/>
    <property type="match status" value="1"/>
</dbReference>
<dbReference type="GO" id="GO:0004768">
    <property type="term" value="F:stearoyl-CoA 9-desaturase activity"/>
    <property type="evidence" value="ECO:0007669"/>
    <property type="project" value="TreeGrafter"/>
</dbReference>
<evidence type="ECO:0000256" key="13">
    <source>
        <dbReference type="RuleBase" id="RU000581"/>
    </source>
</evidence>
<evidence type="ECO:0000256" key="2">
    <source>
        <dbReference type="ARBA" id="ARBA00009295"/>
    </source>
</evidence>
<evidence type="ECO:0000256" key="10">
    <source>
        <dbReference type="ARBA" id="ARBA00023098"/>
    </source>
</evidence>
<evidence type="ECO:0000256" key="1">
    <source>
        <dbReference type="ARBA" id="ARBA00004141"/>
    </source>
</evidence>
<evidence type="ECO:0000313" key="16">
    <source>
        <dbReference type="EMBL" id="PSR76350.1"/>
    </source>
</evidence>
<gene>
    <name evidence="16" type="ORF">PHLCEN_2v8524</name>
</gene>
<evidence type="ECO:0000256" key="3">
    <source>
        <dbReference type="ARBA" id="ARBA00022516"/>
    </source>
</evidence>
<comment type="subcellular location">
    <subcellularLocation>
        <location evidence="1">Membrane</location>
        <topology evidence="1">Multi-pass membrane protein</topology>
    </subcellularLocation>
</comment>
<proteinExistence type="inferred from homology"/>
<comment type="cofactor">
    <cofactor evidence="13">
        <name>Fe(2+)</name>
        <dbReference type="ChEBI" id="CHEBI:29033"/>
    </cofactor>
</comment>
<evidence type="ECO:0000256" key="7">
    <source>
        <dbReference type="ARBA" id="ARBA00022989"/>
    </source>
</evidence>
<evidence type="ECO:0000313" key="17">
    <source>
        <dbReference type="Proteomes" id="UP000186601"/>
    </source>
</evidence>
<keyword evidence="8 13" id="KW-0560">Oxidoreductase</keyword>
<evidence type="ECO:0000256" key="8">
    <source>
        <dbReference type="ARBA" id="ARBA00023002"/>
    </source>
</evidence>
<feature type="transmembrane region" description="Helical" evidence="14">
    <location>
        <begin position="12"/>
        <end position="33"/>
    </location>
</feature>
<dbReference type="CDD" id="cd03505">
    <property type="entry name" value="Delta9-FADS-like"/>
    <property type="match status" value="1"/>
</dbReference>
<accession>A0A2R6NTF7</accession>
<evidence type="ECO:0000256" key="4">
    <source>
        <dbReference type="ARBA" id="ARBA00022692"/>
    </source>
</evidence>
<dbReference type="InterPro" id="IPR001522">
    <property type="entry name" value="FADS-1_CS"/>
</dbReference>
<feature type="domain" description="Fatty acid desaturase" evidence="15">
    <location>
        <begin position="41"/>
        <end position="251"/>
    </location>
</feature>
<keyword evidence="12 13" id="KW-0275">Fatty acid biosynthesis</keyword>
<feature type="transmembrane region" description="Helical" evidence="14">
    <location>
        <begin position="148"/>
        <end position="169"/>
    </location>
</feature>
<dbReference type="EMBL" id="MLYV02000849">
    <property type="protein sequence ID" value="PSR76350.1"/>
    <property type="molecule type" value="Genomic_DNA"/>
</dbReference>
<dbReference type="STRING" id="98765.A0A2R6NTF7"/>
<keyword evidence="3 13" id="KW-0444">Lipid biosynthesis</keyword>
<dbReference type="GO" id="GO:0005506">
    <property type="term" value="F:iron ion binding"/>
    <property type="evidence" value="ECO:0007669"/>
    <property type="project" value="TreeGrafter"/>
</dbReference>